<comment type="caution">
    <text evidence="1">The sequence shown here is derived from an EMBL/GenBank/DDBJ whole genome shotgun (WGS) entry which is preliminary data.</text>
</comment>
<evidence type="ECO:0000313" key="1">
    <source>
        <dbReference type="EMBL" id="CAG8473408.1"/>
    </source>
</evidence>
<accession>A0A9N8W631</accession>
<dbReference type="OrthoDB" id="2440770at2759"/>
<dbReference type="AlphaFoldDB" id="A0A9N8W631"/>
<dbReference type="EMBL" id="CAJVPY010000449">
    <property type="protein sequence ID" value="CAG8473408.1"/>
    <property type="molecule type" value="Genomic_DNA"/>
</dbReference>
<reference evidence="1" key="1">
    <citation type="submission" date="2021-06" db="EMBL/GenBank/DDBJ databases">
        <authorList>
            <person name="Kallberg Y."/>
            <person name="Tangrot J."/>
            <person name="Rosling A."/>
        </authorList>
    </citation>
    <scope>NUCLEOTIDE SEQUENCE</scope>
    <source>
        <strain evidence="1">MA453B</strain>
    </source>
</reference>
<name>A0A9N8W631_9GLOM</name>
<gene>
    <name evidence="1" type="ORF">DERYTH_LOCUS1569</name>
</gene>
<evidence type="ECO:0000313" key="2">
    <source>
        <dbReference type="Proteomes" id="UP000789405"/>
    </source>
</evidence>
<keyword evidence="2" id="KW-1185">Reference proteome</keyword>
<protein>
    <submittedName>
        <fullName evidence="1">21762_t:CDS:1</fullName>
    </submittedName>
</protein>
<organism evidence="1 2">
    <name type="scientific">Dentiscutata erythropus</name>
    <dbReference type="NCBI Taxonomy" id="1348616"/>
    <lineage>
        <taxon>Eukaryota</taxon>
        <taxon>Fungi</taxon>
        <taxon>Fungi incertae sedis</taxon>
        <taxon>Mucoromycota</taxon>
        <taxon>Glomeromycotina</taxon>
        <taxon>Glomeromycetes</taxon>
        <taxon>Diversisporales</taxon>
        <taxon>Gigasporaceae</taxon>
        <taxon>Dentiscutata</taxon>
    </lineage>
</organism>
<dbReference type="Proteomes" id="UP000789405">
    <property type="component" value="Unassembled WGS sequence"/>
</dbReference>
<proteinExistence type="predicted"/>
<sequence>MVPHNDSVTYNLCQAFPHLSLTKHSNKNNYIAVCASCISANKHHNAPVLSPIPEVLANVLISLGHAKNTNQFTNYRHLIGIFGLSRNIHALHLYLEVLGTILVPVAENNWFHPTLQHAAN</sequence>